<keyword evidence="4" id="KW-1185">Reference proteome</keyword>
<dbReference type="GO" id="GO:0016491">
    <property type="term" value="F:oxidoreductase activity"/>
    <property type="evidence" value="ECO:0007669"/>
    <property type="project" value="UniProtKB-KW"/>
</dbReference>
<dbReference type="Proteomes" id="UP000319160">
    <property type="component" value="Unassembled WGS sequence"/>
</dbReference>
<evidence type="ECO:0000256" key="2">
    <source>
        <dbReference type="ARBA" id="ARBA00023002"/>
    </source>
</evidence>
<evidence type="ECO:0000313" key="4">
    <source>
        <dbReference type="Proteomes" id="UP000319160"/>
    </source>
</evidence>
<comment type="caution">
    <text evidence="3">The sequence shown here is derived from an EMBL/GenBank/DDBJ whole genome shotgun (WGS) entry which is preliminary data.</text>
</comment>
<evidence type="ECO:0000256" key="1">
    <source>
        <dbReference type="ARBA" id="ARBA00006484"/>
    </source>
</evidence>
<dbReference type="AlphaFoldDB" id="A0A553HJ76"/>
<dbReference type="OrthoDB" id="5336600at2759"/>
<comment type="similarity">
    <text evidence="1">Belongs to the short-chain dehydrogenases/reductases (SDR) family.</text>
</comment>
<keyword evidence="2" id="KW-0560">Oxidoreductase</keyword>
<sequence length="234" mass="25305">MASTNPPDRHLVLIGVGPGIGRSVACLFASKRYNNVTLIARRAEQLKVEKAEVEATAKSQYIKVNTYAVDVADSAALVDALGNAEATFGKPECVYYNAARVVPSQLLTHDVREIEYDFKLTVSALYTTAQWAMPLLVELAKTDVSAKPTLVVTGGVLHVEPEPDLFSLSLVKAAQRNLVQSLALAYGSSGVRIGMILVAGTVGPDEKVRNPTNIAEEAWKWFSSDEESPFEVLI</sequence>
<dbReference type="SUPFAM" id="SSF51735">
    <property type="entry name" value="NAD(P)-binding Rossmann-fold domains"/>
    <property type="match status" value="1"/>
</dbReference>
<dbReference type="PANTHER" id="PTHR43669">
    <property type="entry name" value="5-KETO-D-GLUCONATE 5-REDUCTASE"/>
    <property type="match status" value="1"/>
</dbReference>
<dbReference type="Gene3D" id="3.40.50.720">
    <property type="entry name" value="NAD(P)-binding Rossmann-like Domain"/>
    <property type="match status" value="1"/>
</dbReference>
<protein>
    <recommendedName>
        <fullName evidence="5">Ketoreductase (KR) domain-containing protein</fullName>
    </recommendedName>
</protein>
<dbReference type="EMBL" id="VFLP01000104">
    <property type="protein sequence ID" value="TRX88007.1"/>
    <property type="molecule type" value="Genomic_DNA"/>
</dbReference>
<accession>A0A553HJ76</accession>
<reference evidence="4" key="1">
    <citation type="submission" date="2019-06" db="EMBL/GenBank/DDBJ databases">
        <title>Draft genome sequence of the griseofulvin-producing fungus Xylaria cubensis strain G536.</title>
        <authorList>
            <person name="Mead M.E."/>
            <person name="Raja H.A."/>
            <person name="Steenwyk J.L."/>
            <person name="Knowles S.L."/>
            <person name="Oberlies N.H."/>
            <person name="Rokas A."/>
        </authorList>
    </citation>
    <scope>NUCLEOTIDE SEQUENCE [LARGE SCALE GENOMIC DNA]</scope>
    <source>
        <strain evidence="4">G536</strain>
    </source>
</reference>
<organism evidence="3 4">
    <name type="scientific">Xylaria flabelliformis</name>
    <dbReference type="NCBI Taxonomy" id="2512241"/>
    <lineage>
        <taxon>Eukaryota</taxon>
        <taxon>Fungi</taxon>
        <taxon>Dikarya</taxon>
        <taxon>Ascomycota</taxon>
        <taxon>Pezizomycotina</taxon>
        <taxon>Sordariomycetes</taxon>
        <taxon>Xylariomycetidae</taxon>
        <taxon>Xylariales</taxon>
        <taxon>Xylariaceae</taxon>
        <taxon>Xylaria</taxon>
    </lineage>
</organism>
<dbReference type="PANTHER" id="PTHR43669:SF3">
    <property type="entry name" value="ALCOHOL DEHYDROGENASE, PUTATIVE (AFU_ORTHOLOGUE AFUA_3G03445)-RELATED"/>
    <property type="match status" value="1"/>
</dbReference>
<gene>
    <name evidence="3" type="ORF">FHL15_011109</name>
</gene>
<dbReference type="InterPro" id="IPR036291">
    <property type="entry name" value="NAD(P)-bd_dom_sf"/>
</dbReference>
<proteinExistence type="inferred from homology"/>
<dbReference type="Pfam" id="PF00106">
    <property type="entry name" value="adh_short"/>
    <property type="match status" value="1"/>
</dbReference>
<dbReference type="InterPro" id="IPR002347">
    <property type="entry name" value="SDR_fam"/>
</dbReference>
<evidence type="ECO:0008006" key="5">
    <source>
        <dbReference type="Google" id="ProtNLM"/>
    </source>
</evidence>
<dbReference type="STRING" id="2512241.A0A553HJ76"/>
<evidence type="ECO:0000313" key="3">
    <source>
        <dbReference type="EMBL" id="TRX88007.1"/>
    </source>
</evidence>
<name>A0A553HJ76_9PEZI</name>